<reference evidence="2 3" key="1">
    <citation type="journal article" date="2015" name="Stand. Genomic Sci.">
        <title>Genomic Encyclopedia of Bacterial and Archaeal Type Strains, Phase III: the genomes of soil and plant-associated and newly described type strains.</title>
        <authorList>
            <person name="Whitman W.B."/>
            <person name="Woyke T."/>
            <person name="Klenk H.P."/>
            <person name="Zhou Y."/>
            <person name="Lilburn T.G."/>
            <person name="Beck B.J."/>
            <person name="De Vos P."/>
            <person name="Vandamme P."/>
            <person name="Eisen J.A."/>
            <person name="Garrity G."/>
            <person name="Hugenholtz P."/>
            <person name="Kyrpides N.C."/>
        </authorList>
    </citation>
    <scope>NUCLEOTIDE SEQUENCE [LARGE SCALE GENOMIC DNA]</scope>
    <source>
        <strain evidence="2 3">CGMCC 1.10948</strain>
    </source>
</reference>
<dbReference type="Proteomes" id="UP000316291">
    <property type="component" value="Unassembled WGS sequence"/>
</dbReference>
<gene>
    <name evidence="2" type="ORF">IQ16_00717</name>
</gene>
<accession>A0A562S7Q2</accession>
<proteinExistence type="predicted"/>
<dbReference type="AlphaFoldDB" id="A0A562S7Q2"/>
<dbReference type="EMBL" id="VLLA01000001">
    <property type="protein sequence ID" value="TWI76476.1"/>
    <property type="molecule type" value="Genomic_DNA"/>
</dbReference>
<name>A0A562S7Q2_9BRAD</name>
<comment type="caution">
    <text evidence="2">The sequence shown here is derived from an EMBL/GenBank/DDBJ whole genome shotgun (WGS) entry which is preliminary data.</text>
</comment>
<protein>
    <submittedName>
        <fullName evidence="2">Uncharacterized protein</fullName>
    </submittedName>
</protein>
<evidence type="ECO:0000256" key="1">
    <source>
        <dbReference type="SAM" id="MobiDB-lite"/>
    </source>
</evidence>
<evidence type="ECO:0000313" key="2">
    <source>
        <dbReference type="EMBL" id="TWI76476.1"/>
    </source>
</evidence>
<sequence length="85" mass="9547">MDNYEAGDRKVAENREGTDAHRLERKKIETPHPLSPEREQLLRSVLAVMALAAVDGEVRRRTQKLRSDRALPGPTAISRAESIKS</sequence>
<organism evidence="2 3">
    <name type="scientific">Bradyrhizobium huanghuaihaiense</name>
    <dbReference type="NCBI Taxonomy" id="990078"/>
    <lineage>
        <taxon>Bacteria</taxon>
        <taxon>Pseudomonadati</taxon>
        <taxon>Pseudomonadota</taxon>
        <taxon>Alphaproteobacteria</taxon>
        <taxon>Hyphomicrobiales</taxon>
        <taxon>Nitrobacteraceae</taxon>
        <taxon>Bradyrhizobium</taxon>
    </lineage>
</organism>
<feature type="compositionally biased region" description="Basic and acidic residues" evidence="1">
    <location>
        <begin position="59"/>
        <end position="69"/>
    </location>
</feature>
<evidence type="ECO:0000313" key="3">
    <source>
        <dbReference type="Proteomes" id="UP000316291"/>
    </source>
</evidence>
<feature type="region of interest" description="Disordered" evidence="1">
    <location>
        <begin position="59"/>
        <end position="85"/>
    </location>
</feature>
<feature type="region of interest" description="Disordered" evidence="1">
    <location>
        <begin position="1"/>
        <end position="36"/>
    </location>
</feature>
<keyword evidence="3" id="KW-1185">Reference proteome</keyword>